<dbReference type="PANTHER" id="PTHR11012">
    <property type="entry name" value="PROTEIN KINASE-LIKE DOMAIN-CONTAINING"/>
    <property type="match status" value="1"/>
</dbReference>
<dbReference type="Proteomes" id="UP000650467">
    <property type="component" value="Unassembled WGS sequence"/>
</dbReference>
<comment type="caution">
    <text evidence="2">The sequence shown here is derived from an EMBL/GenBank/DDBJ whole genome shotgun (WGS) entry which is preliminary data.</text>
</comment>
<evidence type="ECO:0000259" key="1">
    <source>
        <dbReference type="SMART" id="SM00587"/>
    </source>
</evidence>
<dbReference type="SUPFAM" id="SSF56112">
    <property type="entry name" value="Protein kinase-like (PK-like)"/>
    <property type="match status" value="1"/>
</dbReference>
<dbReference type="InterPro" id="IPR004119">
    <property type="entry name" value="EcKL"/>
</dbReference>
<gene>
    <name evidence="2" type="ORF">HXX76_015059</name>
</gene>
<dbReference type="InterPro" id="IPR011009">
    <property type="entry name" value="Kinase-like_dom_sf"/>
</dbReference>
<dbReference type="PANTHER" id="PTHR11012:SF30">
    <property type="entry name" value="PROTEIN KINASE-LIKE DOMAIN-CONTAINING"/>
    <property type="match status" value="1"/>
</dbReference>
<accession>A0A835SHZ5</accession>
<proteinExistence type="predicted"/>
<feature type="domain" description="CHK kinase-like" evidence="1">
    <location>
        <begin position="114"/>
        <end position="276"/>
    </location>
</feature>
<evidence type="ECO:0000313" key="3">
    <source>
        <dbReference type="Proteomes" id="UP000650467"/>
    </source>
</evidence>
<keyword evidence="3" id="KW-1185">Reference proteome</keyword>
<organism evidence="2 3">
    <name type="scientific">Chlamydomonas incerta</name>
    <dbReference type="NCBI Taxonomy" id="51695"/>
    <lineage>
        <taxon>Eukaryota</taxon>
        <taxon>Viridiplantae</taxon>
        <taxon>Chlorophyta</taxon>
        <taxon>core chlorophytes</taxon>
        <taxon>Chlorophyceae</taxon>
        <taxon>CS clade</taxon>
        <taxon>Chlamydomonadales</taxon>
        <taxon>Chlamydomonadaceae</taxon>
        <taxon>Chlamydomonas</taxon>
    </lineage>
</organism>
<dbReference type="AlphaFoldDB" id="A0A835SHZ5"/>
<dbReference type="Gene3D" id="3.90.1200.10">
    <property type="match status" value="1"/>
</dbReference>
<dbReference type="Pfam" id="PF02958">
    <property type="entry name" value="EcKL"/>
    <property type="match status" value="1"/>
</dbReference>
<dbReference type="SMART" id="SM00587">
    <property type="entry name" value="CHK"/>
    <property type="match status" value="1"/>
</dbReference>
<reference evidence="2" key="1">
    <citation type="journal article" date="2020" name="bioRxiv">
        <title>Comparative genomics of Chlamydomonas.</title>
        <authorList>
            <person name="Craig R.J."/>
            <person name="Hasan A.R."/>
            <person name="Ness R.W."/>
            <person name="Keightley P.D."/>
        </authorList>
    </citation>
    <scope>NUCLEOTIDE SEQUENCE</scope>
    <source>
        <strain evidence="2">SAG 7.73</strain>
    </source>
</reference>
<protein>
    <recommendedName>
        <fullName evidence="1">CHK kinase-like domain-containing protein</fullName>
    </recommendedName>
</protein>
<dbReference type="EMBL" id="JAEHOC010000074">
    <property type="protein sequence ID" value="KAG2423783.1"/>
    <property type="molecule type" value="Genomic_DNA"/>
</dbReference>
<sequence length="341" mass="37922">MGPTAAVLDWKTVLQPHYLQPILSVQAKKLQSLWAGYGAVNALKVQLEGAPGVQLIAKSVHPQRASGISHERKVASYRCEADFYKQHAPGLIEATGLGVPRPVVVESTPNGWEFILTDLSVEFPDSYGCLDDQQVRAALDWLAAYHAYFWERPAVPAGLQEQGSYWYLDTRRDEFAQIGRSWSDLKAVADKIDARLKTSNNEFMTCIHGDMKSENLLFSSDGRRCAAYDFQYTGRSYGVRDIAYLFASSVDSSDLESKADDYLDHYHGALAARLAEVKGQAAATEAMARYAPAVMRRHFDLALLDYVRFMAGWGLWGSGCDWATRRAKALLGRGVEQLLRG</sequence>
<name>A0A835SHZ5_CHLIN</name>
<dbReference type="OrthoDB" id="411145at2759"/>
<dbReference type="InterPro" id="IPR015897">
    <property type="entry name" value="CHK_kinase-like"/>
</dbReference>
<evidence type="ECO:0000313" key="2">
    <source>
        <dbReference type="EMBL" id="KAG2423783.1"/>
    </source>
</evidence>